<dbReference type="Pfam" id="PF05670">
    <property type="entry name" value="NFACT-R_1"/>
    <property type="match status" value="1"/>
</dbReference>
<dbReference type="Pfam" id="PF05833">
    <property type="entry name" value="NFACT_N"/>
    <property type="match status" value="1"/>
</dbReference>
<evidence type="ECO:0000259" key="1">
    <source>
        <dbReference type="Pfam" id="PF05670"/>
    </source>
</evidence>
<proteinExistence type="predicted"/>
<gene>
    <name evidence="2" type="ORF">MNB_SV-8-1014</name>
</gene>
<dbReference type="GO" id="GO:0043023">
    <property type="term" value="F:ribosomal large subunit binding"/>
    <property type="evidence" value="ECO:0007669"/>
    <property type="project" value="TreeGrafter"/>
</dbReference>
<evidence type="ECO:0000313" key="2">
    <source>
        <dbReference type="EMBL" id="SFV57225.1"/>
    </source>
</evidence>
<accession>A0A1W1BUQ9</accession>
<dbReference type="InterPro" id="IPR051608">
    <property type="entry name" value="RQC_Subunit_NEMF"/>
</dbReference>
<dbReference type="Gene3D" id="2.30.310.10">
    <property type="entry name" value="ibrinogen binding protein from staphylococcus aureus domain"/>
    <property type="match status" value="1"/>
</dbReference>
<dbReference type="PANTHER" id="PTHR15239:SF6">
    <property type="entry name" value="RIBOSOME QUALITY CONTROL COMPLEX SUBUNIT NEMF"/>
    <property type="match status" value="1"/>
</dbReference>
<dbReference type="PANTHER" id="PTHR15239">
    <property type="entry name" value="NUCLEAR EXPORT MEDIATOR FACTOR NEMF"/>
    <property type="match status" value="1"/>
</dbReference>
<name>A0A1W1BUQ9_9ZZZZ</name>
<feature type="domain" description="NFACT RNA-binding" evidence="1">
    <location>
        <begin position="341"/>
        <end position="405"/>
    </location>
</feature>
<dbReference type="GO" id="GO:1990112">
    <property type="term" value="C:RQC complex"/>
    <property type="evidence" value="ECO:0007669"/>
    <property type="project" value="TreeGrafter"/>
</dbReference>
<dbReference type="AlphaFoldDB" id="A0A1W1BUQ9"/>
<sequence length="447" mass="52304">MKLYELQAIAKRLNDFTFISRARRIEDNTLEIMFDKSQSYFFNMTRGHSFIYKAPSQRPLQGYNAPFDTLLHSLLSGSKLIAVDIPNGDRILRFTIAPKSSYKDKLIYLQLEFTGKNTNAILIDENEVIIEALRHIDADSSFRVIRPGVELLAIPSFERNEMHKEIENIDTYLEEKFTEIQRKKLQEMKKQKLSTVSKKIKKFEQLLYKLPNKERLEDQAKDFKNIGNLILSNLYQIKPYDTELKTYDFEGNEVVIPLPKNIKVNRMSDHYFNLSKRAKAKAKNVHIEQENLSSKKAFYENIYYALEQGNTPYELELLVPKRAKSLRKKEKLREGELFWIEDYKVMVGRNSKENQKLLSRAKSNDIWMHTREIPGSHVIIRTDKQNLPNSVLEAAAKLCVDFSTDQPGNYLVDYTKRKFVKIQEGSSVEYDKYQTLSVLKEGVEIRE</sequence>
<dbReference type="GO" id="GO:0072344">
    <property type="term" value="P:rescue of stalled ribosome"/>
    <property type="evidence" value="ECO:0007669"/>
    <property type="project" value="TreeGrafter"/>
</dbReference>
<dbReference type="GO" id="GO:0000049">
    <property type="term" value="F:tRNA binding"/>
    <property type="evidence" value="ECO:0007669"/>
    <property type="project" value="TreeGrafter"/>
</dbReference>
<dbReference type="InterPro" id="IPR008532">
    <property type="entry name" value="NFACT_RNA-bd"/>
</dbReference>
<protein>
    <submittedName>
        <fullName evidence="2">Fibronectin/fibrinogen-binding protein</fullName>
    </submittedName>
</protein>
<dbReference type="EMBL" id="FPHD01000044">
    <property type="protein sequence ID" value="SFV57225.1"/>
    <property type="molecule type" value="Genomic_DNA"/>
</dbReference>
<organism evidence="2">
    <name type="scientific">hydrothermal vent metagenome</name>
    <dbReference type="NCBI Taxonomy" id="652676"/>
    <lineage>
        <taxon>unclassified sequences</taxon>
        <taxon>metagenomes</taxon>
        <taxon>ecological metagenomes</taxon>
    </lineage>
</organism>
<reference evidence="2" key="1">
    <citation type="submission" date="2016-10" db="EMBL/GenBank/DDBJ databases">
        <authorList>
            <person name="de Groot N.N."/>
        </authorList>
    </citation>
    <scope>NUCLEOTIDE SEQUENCE</scope>
</reference>